<feature type="chain" id="PRO_5025496132" evidence="1">
    <location>
        <begin position="17"/>
        <end position="251"/>
    </location>
</feature>
<accession>A0A6B0V5U3</accession>
<reference evidence="2" key="1">
    <citation type="submission" date="2019-12" db="EMBL/GenBank/DDBJ databases">
        <title>An insight into the sialome of adult female Ixodes ricinus ticks feeding for 6 days.</title>
        <authorList>
            <person name="Perner J."/>
            <person name="Ribeiro J.M.C."/>
        </authorList>
    </citation>
    <scope>NUCLEOTIDE SEQUENCE</scope>
    <source>
        <strain evidence="2">Semi-engorged</strain>
        <tissue evidence="2">Salivary glands</tissue>
    </source>
</reference>
<sequence length="251" mass="28296">MRVVIGVLAFATITFGLDVPSSLNIYKKNVGQSMYQQGQLFTLVLKHFDSDEKYITVAVVFDRTVSMQANLKSEVGEWIEDVFDEAQTKLSEELRITIKFEITNILVAPKALSDEIKDRTVSGQMHGPTIVNAVIEAYKKSLNPDVLCVITKDKFYDGHLSNALGFSSHSTLCERVVPVLLTFDSDTQDDVETTATRFSTLVKNSINAAKSRSTRVNQAYFDTCNIRYKPKSAYEDDDYLVLPINKDDYEY</sequence>
<evidence type="ECO:0000313" key="2">
    <source>
        <dbReference type="EMBL" id="MXU97174.1"/>
    </source>
</evidence>
<name>A0A6B0V5U3_IXORI</name>
<organism evidence="2">
    <name type="scientific">Ixodes ricinus</name>
    <name type="common">Common tick</name>
    <name type="synonym">Acarus ricinus</name>
    <dbReference type="NCBI Taxonomy" id="34613"/>
    <lineage>
        <taxon>Eukaryota</taxon>
        <taxon>Metazoa</taxon>
        <taxon>Ecdysozoa</taxon>
        <taxon>Arthropoda</taxon>
        <taxon>Chelicerata</taxon>
        <taxon>Arachnida</taxon>
        <taxon>Acari</taxon>
        <taxon>Parasitiformes</taxon>
        <taxon>Ixodida</taxon>
        <taxon>Ixodoidea</taxon>
        <taxon>Ixodidae</taxon>
        <taxon>Ixodinae</taxon>
        <taxon>Ixodes</taxon>
    </lineage>
</organism>
<proteinExistence type="predicted"/>
<dbReference type="EMBL" id="GIFC01015091">
    <property type="protein sequence ID" value="MXU97174.1"/>
    <property type="molecule type" value="Transcribed_RNA"/>
</dbReference>
<dbReference type="AlphaFoldDB" id="A0A6B0V5U3"/>
<feature type="signal peptide" evidence="1">
    <location>
        <begin position="1"/>
        <end position="16"/>
    </location>
</feature>
<protein>
    <submittedName>
        <fullName evidence="2">Putative lipocalin</fullName>
    </submittedName>
</protein>
<keyword evidence="1" id="KW-0732">Signal</keyword>
<evidence type="ECO:0000256" key="1">
    <source>
        <dbReference type="SAM" id="SignalP"/>
    </source>
</evidence>